<dbReference type="GO" id="GO:0005524">
    <property type="term" value="F:ATP binding"/>
    <property type="evidence" value="ECO:0007669"/>
    <property type="project" value="InterPro"/>
</dbReference>
<dbReference type="InterPro" id="IPR036193">
    <property type="entry name" value="ADK_active_lid_dom_sf"/>
</dbReference>
<evidence type="ECO:0000256" key="3">
    <source>
        <dbReference type="ARBA" id="ARBA00022741"/>
    </source>
</evidence>
<dbReference type="HAMAP" id="MF_03169">
    <property type="entry name" value="Adenylate_kinase_AK3"/>
    <property type="match status" value="1"/>
</dbReference>
<feature type="binding site" evidence="7">
    <location>
        <begin position="43"/>
        <end position="48"/>
    </location>
    <ligand>
        <name>GTP</name>
        <dbReference type="ChEBI" id="CHEBI:37565"/>
    </ligand>
</feature>
<evidence type="ECO:0000259" key="8">
    <source>
        <dbReference type="Pfam" id="PF05191"/>
    </source>
</evidence>
<evidence type="ECO:0000256" key="1">
    <source>
        <dbReference type="ARBA" id="ARBA00004305"/>
    </source>
</evidence>
<dbReference type="PANTHER" id="PTHR23359">
    <property type="entry name" value="NUCLEOTIDE KINASE"/>
    <property type="match status" value="1"/>
</dbReference>
<dbReference type="SUPFAM" id="SSF52540">
    <property type="entry name" value="P-loop containing nucleoside triphosphate hydrolases"/>
    <property type="match status" value="1"/>
</dbReference>
<keyword evidence="3 7" id="KW-0547">Nucleotide-binding</keyword>
<evidence type="ECO:0000256" key="2">
    <source>
        <dbReference type="ARBA" id="ARBA00022679"/>
    </source>
</evidence>
<gene>
    <name evidence="9" type="ORF">JKP88DRAFT_264677</name>
</gene>
<dbReference type="SUPFAM" id="SSF57774">
    <property type="entry name" value="Microbial and mitochondrial ADK, insert 'zinc finger' domain"/>
    <property type="match status" value="1"/>
</dbReference>
<dbReference type="Pfam" id="PF05191">
    <property type="entry name" value="ADK_lid"/>
    <property type="match status" value="1"/>
</dbReference>
<keyword evidence="2 7" id="KW-0808">Transferase</keyword>
<dbReference type="PRINTS" id="PR00094">
    <property type="entry name" value="ADENYLTKNASE"/>
</dbReference>
<dbReference type="Pfam" id="PF00406">
    <property type="entry name" value="ADK"/>
    <property type="match status" value="1"/>
</dbReference>
<dbReference type="HAMAP" id="MF_00235">
    <property type="entry name" value="Adenylate_kinase_Adk"/>
    <property type="match status" value="1"/>
</dbReference>
<keyword evidence="5 7" id="KW-0496">Mitochondrion</keyword>
<name>A0A835YWM7_9STRA</name>
<dbReference type="Gene3D" id="3.40.50.300">
    <property type="entry name" value="P-loop containing nucleotide triphosphate hydrolases"/>
    <property type="match status" value="1"/>
</dbReference>
<dbReference type="GO" id="GO:0005759">
    <property type="term" value="C:mitochondrial matrix"/>
    <property type="evidence" value="ECO:0007669"/>
    <property type="project" value="UniProtKB-SubCell"/>
</dbReference>
<evidence type="ECO:0000256" key="5">
    <source>
        <dbReference type="ARBA" id="ARBA00023128"/>
    </source>
</evidence>
<dbReference type="GO" id="GO:0046039">
    <property type="term" value="P:GTP metabolic process"/>
    <property type="evidence" value="ECO:0007669"/>
    <property type="project" value="UniProtKB-UniRule"/>
</dbReference>
<reference evidence="9" key="1">
    <citation type="submission" date="2021-02" db="EMBL/GenBank/DDBJ databases">
        <title>First Annotated Genome of the Yellow-green Alga Tribonema minus.</title>
        <authorList>
            <person name="Mahan K.M."/>
        </authorList>
    </citation>
    <scope>NUCLEOTIDE SEQUENCE</scope>
    <source>
        <strain evidence="9">UTEX B ZZ1240</strain>
    </source>
</reference>
<comment type="subunit">
    <text evidence="7">Monomer.</text>
</comment>
<feature type="region of interest" description="LID" evidence="7">
    <location>
        <begin position="157"/>
        <end position="194"/>
    </location>
</feature>
<feature type="domain" description="Adenylate kinase active site lid" evidence="8">
    <location>
        <begin position="158"/>
        <end position="193"/>
    </location>
</feature>
<dbReference type="InterPro" id="IPR000850">
    <property type="entry name" value="Adenylat/UMP-CMP_kin"/>
</dbReference>
<dbReference type="GO" id="GO:0006172">
    <property type="term" value="P:ADP biosynthetic process"/>
    <property type="evidence" value="ECO:0007669"/>
    <property type="project" value="UniProtKB-UniRule"/>
</dbReference>
<evidence type="ECO:0000256" key="6">
    <source>
        <dbReference type="ARBA" id="ARBA00023134"/>
    </source>
</evidence>
<dbReference type="PROSITE" id="PS00113">
    <property type="entry name" value="ADENYLATE_KINASE"/>
    <property type="match status" value="1"/>
</dbReference>
<feature type="binding site" evidence="7">
    <location>
        <begin position="90"/>
        <end position="92"/>
    </location>
    <ligand>
        <name>AMP</name>
        <dbReference type="ChEBI" id="CHEBI:456215"/>
    </ligand>
</feature>
<dbReference type="GO" id="GO:0046041">
    <property type="term" value="P:ITP metabolic process"/>
    <property type="evidence" value="ECO:0007669"/>
    <property type="project" value="UniProtKB-UniRule"/>
</dbReference>
<keyword evidence="10" id="KW-1185">Reference proteome</keyword>
<sequence length="250" mass="26895">MAVLLSRSHGLKRACRSGAAALGSLPTMPAARSITALIMGAPGSGKGTISSKILKDFPFTHVSTGDLLREETRAGTKLGLQAKSYMERGTLVPDTLMVDLVSEVLARLRTSAKAPNLLLDGFPRTLAQALVLDEKIAVDMVLSLDVPRATIVERLTDRWVHPGSGRVYAYSYRPPQKHGVDDATGEELVRREDDSPEVVEARLAKYEATAAPLLAHYAQHGIVHTFSGTRSDEIYVDVHKYLAGALPAAA</sequence>
<dbReference type="Proteomes" id="UP000664859">
    <property type="component" value="Unassembled WGS sequence"/>
</dbReference>
<protein>
    <recommendedName>
        <fullName evidence="7">GTP:AMP phosphotransferase, mitochondrial</fullName>
        <ecNumber evidence="7">2.7.4.10</ecNumber>
    </recommendedName>
    <alternativeName>
        <fullName evidence="7">Adenylate kinase 3</fullName>
        <shortName evidence="7">AK 3</shortName>
    </alternativeName>
</protein>
<feature type="binding site" evidence="7">
    <location>
        <position position="158"/>
    </location>
    <ligand>
        <name>GTP</name>
        <dbReference type="ChEBI" id="CHEBI:37565"/>
    </ligand>
</feature>
<dbReference type="InterPro" id="IPR028586">
    <property type="entry name" value="AK3/Ak4_mitochondrial"/>
</dbReference>
<feature type="binding site" evidence="7">
    <location>
        <position position="69"/>
    </location>
    <ligand>
        <name>AMP</name>
        <dbReference type="ChEBI" id="CHEBI:456215"/>
    </ligand>
</feature>
<dbReference type="CDD" id="cd01428">
    <property type="entry name" value="ADK"/>
    <property type="match status" value="1"/>
</dbReference>
<feature type="binding site" evidence="7">
    <location>
        <position position="231"/>
    </location>
    <ligand>
        <name>GTP</name>
        <dbReference type="ChEBI" id="CHEBI:37565"/>
    </ligand>
</feature>
<evidence type="ECO:0000313" key="10">
    <source>
        <dbReference type="Proteomes" id="UP000664859"/>
    </source>
</evidence>
<evidence type="ECO:0000256" key="7">
    <source>
        <dbReference type="HAMAP-Rule" id="MF_03169"/>
    </source>
</evidence>
<feature type="region of interest" description="NMPbind" evidence="7">
    <location>
        <begin position="63"/>
        <end position="92"/>
    </location>
</feature>
<feature type="binding site" evidence="7">
    <location>
        <position position="128"/>
    </location>
    <ligand>
        <name>AMP</name>
        <dbReference type="ChEBI" id="CHEBI:456215"/>
    </ligand>
</feature>
<comment type="domain">
    <text evidence="7">Consists of three domains, a large central CORE domain and two small peripheral domains, NMPbind and LID, which undergo movements during catalysis. The LID domain closes over the site of phosphoryl transfer upon GTP binding. Assembling and dissambling the active center during each catalytic cycle provides an effective means to prevent GTP hydrolysis.</text>
</comment>
<comment type="catalytic activity">
    <reaction evidence="7">
        <text>a ribonucleoside 5'-triphosphate + AMP = a ribonucleoside 5'-diphosphate + ADP</text>
        <dbReference type="Rhea" id="RHEA:13749"/>
        <dbReference type="ChEBI" id="CHEBI:57930"/>
        <dbReference type="ChEBI" id="CHEBI:61557"/>
        <dbReference type="ChEBI" id="CHEBI:456215"/>
        <dbReference type="ChEBI" id="CHEBI:456216"/>
        <dbReference type="EC" id="2.7.4.10"/>
    </reaction>
</comment>
<dbReference type="FunFam" id="3.40.50.300:FF:000106">
    <property type="entry name" value="Adenylate kinase mitochondrial"/>
    <property type="match status" value="1"/>
</dbReference>
<dbReference type="InterPro" id="IPR033690">
    <property type="entry name" value="Adenylat_kinase_CS"/>
</dbReference>
<proteinExistence type="inferred from homology"/>
<dbReference type="InterPro" id="IPR027417">
    <property type="entry name" value="P-loop_NTPase"/>
</dbReference>
<feature type="binding site" evidence="7">
    <location>
        <begin position="121"/>
        <end position="124"/>
    </location>
    <ligand>
        <name>AMP</name>
        <dbReference type="ChEBI" id="CHEBI:456215"/>
    </ligand>
</feature>
<evidence type="ECO:0000313" key="9">
    <source>
        <dbReference type="EMBL" id="KAG5178474.1"/>
    </source>
</evidence>
<dbReference type="EC" id="2.7.4.10" evidence="7"/>
<dbReference type="EMBL" id="JAFCMP010000515">
    <property type="protein sequence ID" value="KAG5178474.1"/>
    <property type="molecule type" value="Genomic_DNA"/>
</dbReference>
<feature type="binding site" evidence="7">
    <location>
        <position position="64"/>
    </location>
    <ligand>
        <name>AMP</name>
        <dbReference type="ChEBI" id="CHEBI:456215"/>
    </ligand>
</feature>
<dbReference type="GO" id="GO:0005525">
    <property type="term" value="F:GTP binding"/>
    <property type="evidence" value="ECO:0007669"/>
    <property type="project" value="UniProtKB-KW"/>
</dbReference>
<dbReference type="InterPro" id="IPR006259">
    <property type="entry name" value="Adenyl_kin_sub"/>
</dbReference>
<comment type="subcellular location">
    <subcellularLocation>
        <location evidence="1 7">Mitochondrion matrix</location>
    </subcellularLocation>
</comment>
<comment type="similarity">
    <text evidence="7">Belongs to the adenylate kinase family. AK3 subfamily.</text>
</comment>
<evidence type="ECO:0000256" key="4">
    <source>
        <dbReference type="ARBA" id="ARBA00022777"/>
    </source>
</evidence>
<feature type="binding site" evidence="7">
    <location>
        <position position="202"/>
    </location>
    <ligand>
        <name>AMP</name>
        <dbReference type="ChEBI" id="CHEBI:456215"/>
    </ligand>
</feature>
<feature type="binding site" evidence="7">
    <location>
        <position position="191"/>
    </location>
    <ligand>
        <name>AMP</name>
        <dbReference type="ChEBI" id="CHEBI:456215"/>
    </ligand>
</feature>
<dbReference type="NCBIfam" id="TIGR01351">
    <property type="entry name" value="adk"/>
    <property type="match status" value="1"/>
</dbReference>
<feature type="binding site" evidence="7">
    <location>
        <begin position="167"/>
        <end position="168"/>
    </location>
    <ligand>
        <name>GTP</name>
        <dbReference type="ChEBI" id="CHEBI:37565"/>
    </ligand>
</feature>
<dbReference type="InterPro" id="IPR007862">
    <property type="entry name" value="Adenylate_kinase_lid-dom"/>
</dbReference>
<keyword evidence="6 7" id="KW-0342">GTP-binding</keyword>
<organism evidence="9 10">
    <name type="scientific">Tribonema minus</name>
    <dbReference type="NCBI Taxonomy" id="303371"/>
    <lineage>
        <taxon>Eukaryota</taxon>
        <taxon>Sar</taxon>
        <taxon>Stramenopiles</taxon>
        <taxon>Ochrophyta</taxon>
        <taxon>PX clade</taxon>
        <taxon>Xanthophyceae</taxon>
        <taxon>Tribonematales</taxon>
        <taxon>Tribonemataceae</taxon>
        <taxon>Tribonema</taxon>
    </lineage>
</organism>
<dbReference type="GO" id="GO:0046033">
    <property type="term" value="P:AMP metabolic process"/>
    <property type="evidence" value="ECO:0007669"/>
    <property type="project" value="UniProtKB-UniRule"/>
</dbReference>
<dbReference type="GO" id="GO:0004017">
    <property type="term" value="F:AMP kinase activity"/>
    <property type="evidence" value="ECO:0007669"/>
    <property type="project" value="InterPro"/>
</dbReference>
<keyword evidence="4 7" id="KW-0418">Kinase</keyword>
<dbReference type="GO" id="GO:0046899">
    <property type="term" value="F:nucleoside triphosphate adenylate kinase activity"/>
    <property type="evidence" value="ECO:0007669"/>
    <property type="project" value="UniProtKB-UniRule"/>
</dbReference>
<comment type="caution">
    <text evidence="9">The sequence shown here is derived from an EMBL/GenBank/DDBJ whole genome shotgun (WGS) entry which is preliminary data.</text>
</comment>
<dbReference type="OrthoDB" id="439792at2759"/>
<comment type="function">
    <text evidence="7">Involved in maintaining the homeostasis of cellular nucleotides by catalyzing the interconversion of nucleoside phosphates. Has GTP:AMP phosphotransferase and ITP:AMP phosphotransferase activities.</text>
</comment>
<dbReference type="AlphaFoldDB" id="A0A835YWM7"/>
<accession>A0A835YWM7</accession>